<keyword evidence="3" id="KW-1185">Reference proteome</keyword>
<gene>
    <name evidence="2" type="ORF">D9613_009775</name>
</gene>
<dbReference type="Pfam" id="PF12937">
    <property type="entry name" value="F-box-like"/>
    <property type="match status" value="1"/>
</dbReference>
<sequence length="507" mass="57932">MSQGPTRPSSPFTTETNHLHSPIIRDLPIEVLCKIFQAYLPEDLSVPKRHHYFPRDRLSRIAFPLKLGAVCRTWRQAAWSTPSLWTRIYVNLVDKKAAYLENQRDILEKWVQRSGSLPVDVYVSEDCGTFRNDPDPPAGLACLRVLMQCADRWRDVDLHPRRRSIRYLFSQAAEIVPRTIKLRNIVITRPNEDRGSRGGKPDSGSMLDAWSHCSLRPQQLEIDGRCWPGRSDNLDWSSLTNLRATFWTRDEFLDVLRHAPNLHSCHLEHLSGPDATTISSESHVQHDRIQQLSINFWDRADTIVDFITTPNLRDFQCDSSRDVNMSLSTFFARSSFPLTRLDLCLGSYTSTSLISLLDMVPLLEHLTLSMKSSDEAVIGSLIKHLSTTTMSPCTSEVDDADVRYFQNSTNGFLPRLECLIFKGEFRFPWSSADHALGLPSNFGKPGWRPLKSLIVQHRSEAALPENWVDRDTVARLIELRNVGAAIAYDVVGRDRQITFIVNWEDYL</sequence>
<proteinExistence type="predicted"/>
<dbReference type="EMBL" id="JAACJL010000017">
    <property type="protein sequence ID" value="KAF4618778.1"/>
    <property type="molecule type" value="Genomic_DNA"/>
</dbReference>
<protein>
    <recommendedName>
        <fullName evidence="1">F-box domain-containing protein</fullName>
    </recommendedName>
</protein>
<comment type="caution">
    <text evidence="2">The sequence shown here is derived from an EMBL/GenBank/DDBJ whole genome shotgun (WGS) entry which is preliminary data.</text>
</comment>
<dbReference type="AlphaFoldDB" id="A0A8H4VQN7"/>
<organism evidence="2 3">
    <name type="scientific">Agrocybe pediades</name>
    <dbReference type="NCBI Taxonomy" id="84607"/>
    <lineage>
        <taxon>Eukaryota</taxon>
        <taxon>Fungi</taxon>
        <taxon>Dikarya</taxon>
        <taxon>Basidiomycota</taxon>
        <taxon>Agaricomycotina</taxon>
        <taxon>Agaricomycetes</taxon>
        <taxon>Agaricomycetidae</taxon>
        <taxon>Agaricales</taxon>
        <taxon>Agaricineae</taxon>
        <taxon>Strophariaceae</taxon>
        <taxon>Agrocybe</taxon>
    </lineage>
</organism>
<reference evidence="2 3" key="1">
    <citation type="submission" date="2019-12" db="EMBL/GenBank/DDBJ databases">
        <authorList>
            <person name="Floudas D."/>
            <person name="Bentzer J."/>
            <person name="Ahren D."/>
            <person name="Johansson T."/>
            <person name="Persson P."/>
            <person name="Tunlid A."/>
        </authorList>
    </citation>
    <scope>NUCLEOTIDE SEQUENCE [LARGE SCALE GENOMIC DNA]</scope>
    <source>
        <strain evidence="2 3">CBS 102.39</strain>
    </source>
</reference>
<name>A0A8H4VQN7_9AGAR</name>
<dbReference type="InterPro" id="IPR032675">
    <property type="entry name" value="LRR_dom_sf"/>
</dbReference>
<dbReference type="Gene3D" id="3.80.10.10">
    <property type="entry name" value="Ribonuclease Inhibitor"/>
    <property type="match status" value="1"/>
</dbReference>
<dbReference type="Proteomes" id="UP000521872">
    <property type="component" value="Unassembled WGS sequence"/>
</dbReference>
<evidence type="ECO:0000313" key="3">
    <source>
        <dbReference type="Proteomes" id="UP000521872"/>
    </source>
</evidence>
<dbReference type="Gene3D" id="1.20.1280.50">
    <property type="match status" value="1"/>
</dbReference>
<feature type="domain" description="F-box" evidence="1">
    <location>
        <begin position="24"/>
        <end position="90"/>
    </location>
</feature>
<dbReference type="InterPro" id="IPR001810">
    <property type="entry name" value="F-box_dom"/>
</dbReference>
<accession>A0A8H4VQN7</accession>
<evidence type="ECO:0000313" key="2">
    <source>
        <dbReference type="EMBL" id="KAF4618778.1"/>
    </source>
</evidence>
<evidence type="ECO:0000259" key="1">
    <source>
        <dbReference type="Pfam" id="PF12937"/>
    </source>
</evidence>